<dbReference type="GO" id="GO:0009252">
    <property type="term" value="P:peptidoglycan biosynthetic process"/>
    <property type="evidence" value="ECO:0007669"/>
    <property type="project" value="UniProtKB-KW"/>
</dbReference>
<evidence type="ECO:0000256" key="2">
    <source>
        <dbReference type="ARBA" id="ARBA00010621"/>
    </source>
</evidence>
<dbReference type="NCBIfam" id="NF001393">
    <property type="entry name" value="PRK00281.2-4"/>
    <property type="match status" value="1"/>
</dbReference>
<keyword evidence="14" id="KW-0133">Cell shape</keyword>
<keyword evidence="10 14" id="KW-0046">Antibiotic resistance</keyword>
<evidence type="ECO:0000256" key="8">
    <source>
        <dbReference type="ARBA" id="ARBA00022989"/>
    </source>
</evidence>
<dbReference type="GO" id="GO:0046677">
    <property type="term" value="P:response to antibiotic"/>
    <property type="evidence" value="ECO:0007669"/>
    <property type="project" value="UniProtKB-UniRule"/>
</dbReference>
<evidence type="ECO:0000256" key="5">
    <source>
        <dbReference type="ARBA" id="ARBA00022475"/>
    </source>
</evidence>
<dbReference type="Pfam" id="PF02673">
    <property type="entry name" value="BacA"/>
    <property type="match status" value="1"/>
</dbReference>
<keyword evidence="14" id="KW-0961">Cell wall biogenesis/degradation</keyword>
<evidence type="ECO:0000256" key="4">
    <source>
        <dbReference type="ARBA" id="ARBA00021581"/>
    </source>
</evidence>
<evidence type="ECO:0000313" key="16">
    <source>
        <dbReference type="Proteomes" id="UP000005744"/>
    </source>
</evidence>
<comment type="subcellular location">
    <subcellularLocation>
        <location evidence="1 14">Cell membrane</location>
        <topology evidence="1 14">Multi-pass membrane protein</topology>
    </subcellularLocation>
</comment>
<feature type="transmembrane region" description="Helical" evidence="14">
    <location>
        <begin position="85"/>
        <end position="106"/>
    </location>
</feature>
<accession>I3CG03</accession>
<feature type="transmembrane region" description="Helical" evidence="14">
    <location>
        <begin position="145"/>
        <end position="165"/>
    </location>
</feature>
<dbReference type="EMBL" id="JH600070">
    <property type="protein sequence ID" value="EIJ42546.1"/>
    <property type="molecule type" value="Genomic_DNA"/>
</dbReference>
<dbReference type="GO" id="GO:0050380">
    <property type="term" value="F:undecaprenyl-diphosphatase activity"/>
    <property type="evidence" value="ECO:0007669"/>
    <property type="project" value="UniProtKB-UniRule"/>
</dbReference>
<dbReference type="OrthoDB" id="9808289at2"/>
<dbReference type="GO" id="GO:0008360">
    <property type="term" value="P:regulation of cell shape"/>
    <property type="evidence" value="ECO:0007669"/>
    <property type="project" value="UniProtKB-KW"/>
</dbReference>
<feature type="transmembrane region" description="Helical" evidence="14">
    <location>
        <begin position="112"/>
        <end position="133"/>
    </location>
</feature>
<comment type="catalytic activity">
    <reaction evidence="13 14">
        <text>di-trans,octa-cis-undecaprenyl diphosphate + H2O = di-trans,octa-cis-undecaprenyl phosphate + phosphate + H(+)</text>
        <dbReference type="Rhea" id="RHEA:28094"/>
        <dbReference type="ChEBI" id="CHEBI:15377"/>
        <dbReference type="ChEBI" id="CHEBI:15378"/>
        <dbReference type="ChEBI" id="CHEBI:43474"/>
        <dbReference type="ChEBI" id="CHEBI:58405"/>
        <dbReference type="ChEBI" id="CHEBI:60392"/>
        <dbReference type="EC" id="3.6.1.27"/>
    </reaction>
</comment>
<evidence type="ECO:0000256" key="13">
    <source>
        <dbReference type="ARBA" id="ARBA00047594"/>
    </source>
</evidence>
<evidence type="ECO:0000256" key="7">
    <source>
        <dbReference type="ARBA" id="ARBA00022801"/>
    </source>
</evidence>
<evidence type="ECO:0000256" key="10">
    <source>
        <dbReference type="ARBA" id="ARBA00023251"/>
    </source>
</evidence>
<evidence type="ECO:0000256" key="9">
    <source>
        <dbReference type="ARBA" id="ARBA00023136"/>
    </source>
</evidence>
<keyword evidence="14" id="KW-0573">Peptidoglycan synthesis</keyword>
<dbReference type="GO" id="GO:0005886">
    <property type="term" value="C:plasma membrane"/>
    <property type="evidence" value="ECO:0007669"/>
    <property type="project" value="UniProtKB-SubCell"/>
</dbReference>
<dbReference type="HOGENOM" id="CLU_060296_1_0_6"/>
<evidence type="ECO:0000256" key="14">
    <source>
        <dbReference type="HAMAP-Rule" id="MF_01006"/>
    </source>
</evidence>
<feature type="transmembrane region" description="Helical" evidence="14">
    <location>
        <begin position="215"/>
        <end position="239"/>
    </location>
</feature>
<keyword evidence="5 14" id="KW-1003">Cell membrane</keyword>
<keyword evidence="6 14" id="KW-0812">Transmembrane</keyword>
<evidence type="ECO:0000313" key="15">
    <source>
        <dbReference type="EMBL" id="EIJ42546.1"/>
    </source>
</evidence>
<dbReference type="NCBIfam" id="TIGR00753">
    <property type="entry name" value="undec_PP_bacA"/>
    <property type="match status" value="1"/>
</dbReference>
<evidence type="ECO:0000256" key="11">
    <source>
        <dbReference type="ARBA" id="ARBA00032707"/>
    </source>
</evidence>
<protein>
    <recommendedName>
        <fullName evidence="4 14">Undecaprenyl-diphosphatase</fullName>
        <ecNumber evidence="3 14">3.6.1.27</ecNumber>
    </recommendedName>
    <alternativeName>
        <fullName evidence="12 14">Bacitracin resistance protein</fullName>
    </alternativeName>
    <alternativeName>
        <fullName evidence="11 14">Undecaprenyl pyrophosphate phosphatase</fullName>
    </alternativeName>
</protein>
<dbReference type="PANTHER" id="PTHR30622:SF4">
    <property type="entry name" value="UNDECAPRENYL-DIPHOSPHATASE"/>
    <property type="match status" value="1"/>
</dbReference>
<keyword evidence="9 14" id="KW-0472">Membrane</keyword>
<comment type="function">
    <text evidence="14">Catalyzes the dephosphorylation of undecaprenyl diphosphate (UPP). Confers resistance to bacitracin.</text>
</comment>
<dbReference type="InterPro" id="IPR003824">
    <property type="entry name" value="UppP"/>
</dbReference>
<dbReference type="PANTHER" id="PTHR30622">
    <property type="entry name" value="UNDECAPRENYL-DIPHOSPHATASE"/>
    <property type="match status" value="1"/>
</dbReference>
<dbReference type="EC" id="3.6.1.27" evidence="3 14"/>
<feature type="transmembrane region" description="Helical" evidence="14">
    <location>
        <begin position="185"/>
        <end position="203"/>
    </location>
</feature>
<feature type="transmembrane region" description="Helical" evidence="14">
    <location>
        <begin position="7"/>
        <end position="29"/>
    </location>
</feature>
<sequence>MEISHIIVLAVIQGLTEFLPISSSAHLVFIPQLLGWQDQGLAFDVAVHVGTLTAILWYFRQDLRPLLHAWWQSCLTRELTAESRLVWGVILGTIPVALIGLILSVLDLDEALRSTVIIATTTIIFGLLLGYADKTGLRARSEYQLTGWDVLFIGLAQAIAVIPGVSRSGITMTAALLLGLNRTAAARFSFLLSIPIIVLAGGMETIKLAKQADQLVWLDMGLGVLFSAISAYLCIRLFMGLLERMGMMPFVIYRLFLGVFLLVWIGF</sequence>
<dbReference type="Proteomes" id="UP000005744">
    <property type="component" value="Unassembled WGS sequence"/>
</dbReference>
<comment type="similarity">
    <text evidence="2 14">Belongs to the UppP family.</text>
</comment>
<dbReference type="HAMAP" id="MF_01006">
    <property type="entry name" value="Undec_diphosphatase"/>
    <property type="match status" value="1"/>
</dbReference>
<keyword evidence="16" id="KW-1185">Reference proteome</keyword>
<proteinExistence type="inferred from homology"/>
<name>I3CG03_9GAMM</name>
<keyword evidence="7 14" id="KW-0378">Hydrolase</keyword>
<feature type="transmembrane region" description="Helical" evidence="14">
    <location>
        <begin position="41"/>
        <end position="59"/>
    </location>
</feature>
<dbReference type="eggNOG" id="COG1968">
    <property type="taxonomic scope" value="Bacteria"/>
</dbReference>
<comment type="miscellaneous">
    <text evidence="14">Bacitracin is thought to be involved in the inhibition of peptidoglycan synthesis by sequestering undecaprenyl diphosphate, thereby reducing the pool of lipid carrier available.</text>
</comment>
<feature type="transmembrane region" description="Helical" evidence="14">
    <location>
        <begin position="245"/>
        <end position="265"/>
    </location>
</feature>
<organism evidence="15 16">
    <name type="scientific">Beggiatoa alba B18LD</name>
    <dbReference type="NCBI Taxonomy" id="395493"/>
    <lineage>
        <taxon>Bacteria</taxon>
        <taxon>Pseudomonadati</taxon>
        <taxon>Pseudomonadota</taxon>
        <taxon>Gammaproteobacteria</taxon>
        <taxon>Thiotrichales</taxon>
        <taxon>Thiotrichaceae</taxon>
        <taxon>Beggiatoa</taxon>
    </lineage>
</organism>
<keyword evidence="8 14" id="KW-1133">Transmembrane helix</keyword>
<evidence type="ECO:0000256" key="3">
    <source>
        <dbReference type="ARBA" id="ARBA00012374"/>
    </source>
</evidence>
<reference evidence="15 16" key="1">
    <citation type="submission" date="2011-11" db="EMBL/GenBank/DDBJ databases">
        <title>Improved High-Quality Draft sequence of Beggiatoa alba B18lD.</title>
        <authorList>
            <consortium name="US DOE Joint Genome Institute"/>
            <person name="Lucas S."/>
            <person name="Han J."/>
            <person name="Lapidus A."/>
            <person name="Cheng J.-F."/>
            <person name="Goodwin L."/>
            <person name="Pitluck S."/>
            <person name="Peters L."/>
            <person name="Mikhailova N."/>
            <person name="Held B."/>
            <person name="Detter J.C."/>
            <person name="Han C."/>
            <person name="Tapia R."/>
            <person name="Land M."/>
            <person name="Hauser L."/>
            <person name="Kyrpides N."/>
            <person name="Ivanova N."/>
            <person name="Pagani I."/>
            <person name="Samuel K."/>
            <person name="Teske A."/>
            <person name="Mueller J."/>
            <person name="Woyke T."/>
        </authorList>
    </citation>
    <scope>NUCLEOTIDE SEQUENCE [LARGE SCALE GENOMIC DNA]</scope>
    <source>
        <strain evidence="15 16">B18LD</strain>
    </source>
</reference>
<gene>
    <name evidence="14" type="primary">uppP</name>
    <name evidence="15" type="ORF">BegalDRAFT_1667</name>
</gene>
<dbReference type="RefSeq" id="WP_002685585.1">
    <property type="nucleotide sequence ID" value="NZ_JH600070.1"/>
</dbReference>
<evidence type="ECO:0000256" key="6">
    <source>
        <dbReference type="ARBA" id="ARBA00022692"/>
    </source>
</evidence>
<dbReference type="AlphaFoldDB" id="I3CG03"/>
<evidence type="ECO:0000256" key="1">
    <source>
        <dbReference type="ARBA" id="ARBA00004651"/>
    </source>
</evidence>
<evidence type="ECO:0000256" key="12">
    <source>
        <dbReference type="ARBA" id="ARBA00032932"/>
    </source>
</evidence>
<dbReference type="GO" id="GO:0071555">
    <property type="term" value="P:cell wall organization"/>
    <property type="evidence" value="ECO:0007669"/>
    <property type="project" value="UniProtKB-KW"/>
</dbReference>
<dbReference type="STRING" id="395493.BegalDRAFT_1667"/>